<dbReference type="KEGG" id="aup:AsAng_0026980"/>
<evidence type="ECO:0008006" key="4">
    <source>
        <dbReference type="Google" id="ProtNLM"/>
    </source>
</evidence>
<evidence type="ECO:0000313" key="3">
    <source>
        <dbReference type="Proteomes" id="UP001060919"/>
    </source>
</evidence>
<dbReference type="EMBL" id="AP026867">
    <property type="protein sequence ID" value="BDS11983.1"/>
    <property type="molecule type" value="Genomic_DNA"/>
</dbReference>
<gene>
    <name evidence="2" type="ORF">AsAng_0026980</name>
</gene>
<organism evidence="2 3">
    <name type="scientific">Aureispira anguillae</name>
    <dbReference type="NCBI Taxonomy" id="2864201"/>
    <lineage>
        <taxon>Bacteria</taxon>
        <taxon>Pseudomonadati</taxon>
        <taxon>Bacteroidota</taxon>
        <taxon>Saprospiria</taxon>
        <taxon>Saprospirales</taxon>
        <taxon>Saprospiraceae</taxon>
        <taxon>Aureispira</taxon>
    </lineage>
</organism>
<dbReference type="PROSITE" id="PS51257">
    <property type="entry name" value="PROKAR_LIPOPROTEIN"/>
    <property type="match status" value="1"/>
</dbReference>
<name>A0A915YF52_9BACT</name>
<protein>
    <recommendedName>
        <fullName evidence="4">Cytochrome C Planctomycete-type domain-containing protein</fullName>
    </recommendedName>
</protein>
<proteinExistence type="predicted"/>
<evidence type="ECO:0000256" key="1">
    <source>
        <dbReference type="SAM" id="SignalP"/>
    </source>
</evidence>
<reference evidence="2" key="1">
    <citation type="submission" date="2022-09" db="EMBL/GenBank/DDBJ databases">
        <title>Aureispira anguillicida sp. nov., isolated from Leptocephalus of Japanese eel Anguilla japonica.</title>
        <authorList>
            <person name="Yuasa K."/>
            <person name="Mekata T."/>
            <person name="Ikunari K."/>
        </authorList>
    </citation>
    <scope>NUCLEOTIDE SEQUENCE</scope>
    <source>
        <strain evidence="2">EL160426</strain>
    </source>
</reference>
<feature type="signal peptide" evidence="1">
    <location>
        <begin position="1"/>
        <end position="23"/>
    </location>
</feature>
<dbReference type="AlphaFoldDB" id="A0A915YF52"/>
<sequence>MLSKILFASTVLFITLITFSACQKDNNTSYQDVKTIISTSCAVSGCHDATTAKKNIDYTSYATMSGATGLTNSLHKNSNGFHDRVLVVQDMPIGGTLSQADKDLLQQWVDNGYAEN</sequence>
<keyword evidence="3" id="KW-1185">Reference proteome</keyword>
<dbReference type="Proteomes" id="UP001060919">
    <property type="component" value="Chromosome"/>
</dbReference>
<dbReference type="RefSeq" id="WP_264793111.1">
    <property type="nucleotide sequence ID" value="NZ_AP026867.1"/>
</dbReference>
<accession>A0A915YF52</accession>
<feature type="chain" id="PRO_5037368749" description="Cytochrome C Planctomycete-type domain-containing protein" evidence="1">
    <location>
        <begin position="24"/>
        <end position="116"/>
    </location>
</feature>
<evidence type="ECO:0000313" key="2">
    <source>
        <dbReference type="EMBL" id="BDS11983.1"/>
    </source>
</evidence>
<keyword evidence="1" id="KW-0732">Signal</keyword>